<dbReference type="AlphaFoldDB" id="A0A6G5AEY1"/>
<evidence type="ECO:0000256" key="1">
    <source>
        <dbReference type="SAM" id="Phobius"/>
    </source>
</evidence>
<organism evidence="2">
    <name type="scientific">Rhipicephalus microplus</name>
    <name type="common">Cattle tick</name>
    <name type="synonym">Boophilus microplus</name>
    <dbReference type="NCBI Taxonomy" id="6941"/>
    <lineage>
        <taxon>Eukaryota</taxon>
        <taxon>Metazoa</taxon>
        <taxon>Ecdysozoa</taxon>
        <taxon>Arthropoda</taxon>
        <taxon>Chelicerata</taxon>
        <taxon>Arachnida</taxon>
        <taxon>Acari</taxon>
        <taxon>Parasitiformes</taxon>
        <taxon>Ixodida</taxon>
        <taxon>Ixodoidea</taxon>
        <taxon>Ixodidae</taxon>
        <taxon>Rhipicephalinae</taxon>
        <taxon>Rhipicephalus</taxon>
        <taxon>Boophilus</taxon>
    </lineage>
</organism>
<reference evidence="2" key="1">
    <citation type="submission" date="2020-03" db="EMBL/GenBank/DDBJ databases">
        <title>A transcriptome and proteome of the tick Rhipicephalus microplus shaped by the genetic composition of its hosts and developmental stage.</title>
        <authorList>
            <person name="Garcia G.R."/>
            <person name="Ribeiro J.M.C."/>
            <person name="Maruyama S.R."/>
            <person name="Gardinasse L.G."/>
            <person name="Nelson K."/>
            <person name="Ferreira B.R."/>
            <person name="Andrade T.G."/>
            <person name="Santos I.K.F.M."/>
        </authorList>
    </citation>
    <scope>NUCLEOTIDE SEQUENCE</scope>
    <source>
        <strain evidence="2">NSGR</strain>
        <tissue evidence="2">Salivary glands</tissue>
    </source>
</reference>
<protein>
    <submittedName>
        <fullName evidence="2">Uncharacterized protein</fullName>
    </submittedName>
</protein>
<evidence type="ECO:0000313" key="2">
    <source>
        <dbReference type="EMBL" id="NIE49561.1"/>
    </source>
</evidence>
<keyword evidence="1" id="KW-0812">Transmembrane</keyword>
<keyword evidence="1" id="KW-0472">Membrane</keyword>
<keyword evidence="1" id="KW-1133">Transmembrane helix</keyword>
<sequence length="187" mass="21398">MRRWSLMVVKRSQCTIHKWRRRNDDDCCTITACVGRSACVLCANELAGILHCSIMCSNSSGRLLQLHSCNTTAFSCFRNFLPVAFLQLRNFLFASLFVSNLVLLQVCPHALQHCTDFLQLFCFTLFLDLFSDLLHEVLLFFSVLGLQLFPMFSERLPILGVAVTLCWSLFQAWCLVYSSKHLSVCLR</sequence>
<proteinExistence type="predicted"/>
<feature type="transmembrane region" description="Helical" evidence="1">
    <location>
        <begin position="156"/>
        <end position="178"/>
    </location>
</feature>
<accession>A0A6G5AEY1</accession>
<dbReference type="EMBL" id="GIKN01007288">
    <property type="protein sequence ID" value="NIE49561.1"/>
    <property type="molecule type" value="Transcribed_RNA"/>
</dbReference>
<name>A0A6G5AEY1_RHIMP</name>